<reference evidence="2 3" key="1">
    <citation type="submission" date="2019-06" db="EMBL/GenBank/DDBJ databases">
        <title>Genome of Methylobacterium sp. 17Sr1-39.</title>
        <authorList>
            <person name="Seo T."/>
        </authorList>
    </citation>
    <scope>NUCLEOTIDE SEQUENCE [LARGE SCALE GENOMIC DNA]</scope>
    <source>
        <strain evidence="2 3">17Sr1-39</strain>
    </source>
</reference>
<dbReference type="Proteomes" id="UP000305267">
    <property type="component" value="Unassembled WGS sequence"/>
</dbReference>
<evidence type="ECO:0000259" key="1">
    <source>
        <dbReference type="Pfam" id="PF18753"/>
    </source>
</evidence>
<dbReference type="EMBL" id="VDDA01000008">
    <property type="protein sequence ID" value="TNC11684.1"/>
    <property type="molecule type" value="Genomic_DNA"/>
</dbReference>
<dbReference type="RefSeq" id="WP_139037202.1">
    <property type="nucleotide sequence ID" value="NZ_VDDA01000008.1"/>
</dbReference>
<comment type="caution">
    <text evidence="2">The sequence shown here is derived from an EMBL/GenBank/DDBJ whole genome shotgun (WGS) entry which is preliminary data.</text>
</comment>
<evidence type="ECO:0000313" key="2">
    <source>
        <dbReference type="EMBL" id="TNC11684.1"/>
    </source>
</evidence>
<sequence length="215" mass="24352">MARVYVYVVKYDFGFAPNPFQGTCTLACCMPIIRRVAQVGDWIVGMGGRDLKATGRCIYAMQVSSAMKFDEYWSHEDYIRKRPKRNGSRVAMVGDNIYRHAPGGGGWLQENSIHSMPDGSQDLLNTTHDVSVDRVLISTNFIYFGSLAPTVPQDVIASIGYRNGRGHRVYSAERSSTFLNWIVEQANGEMNRVVGDPFQLRQSDRRFSREKNRLL</sequence>
<name>A0A5C4LDR9_9HYPH</name>
<keyword evidence="3" id="KW-1185">Reference proteome</keyword>
<organism evidence="2 3">
    <name type="scientific">Methylobacterium terricola</name>
    <dbReference type="NCBI Taxonomy" id="2583531"/>
    <lineage>
        <taxon>Bacteria</taxon>
        <taxon>Pseudomonadati</taxon>
        <taxon>Pseudomonadota</taxon>
        <taxon>Alphaproteobacteria</taxon>
        <taxon>Hyphomicrobiales</taxon>
        <taxon>Methylobacteriaceae</taxon>
        <taxon>Methylobacterium</taxon>
    </lineage>
</organism>
<dbReference type="Pfam" id="PF18753">
    <property type="entry name" value="Nmad2"/>
    <property type="match status" value="1"/>
</dbReference>
<feature type="domain" description="Nucleotide modification associated" evidence="1">
    <location>
        <begin position="1"/>
        <end position="202"/>
    </location>
</feature>
<gene>
    <name evidence="2" type="ORF">FF100_18780</name>
</gene>
<dbReference type="AlphaFoldDB" id="A0A5C4LDR9"/>
<dbReference type="InterPro" id="IPR041180">
    <property type="entry name" value="Nmad2"/>
</dbReference>
<proteinExistence type="predicted"/>
<dbReference type="OrthoDB" id="2080678at2"/>
<protein>
    <recommendedName>
        <fullName evidence="1">Nucleotide modification associated domain-containing protein</fullName>
    </recommendedName>
</protein>
<accession>A0A5C4LDR9</accession>
<evidence type="ECO:0000313" key="3">
    <source>
        <dbReference type="Proteomes" id="UP000305267"/>
    </source>
</evidence>